<evidence type="ECO:0000313" key="4">
    <source>
        <dbReference type="Proteomes" id="UP001148838"/>
    </source>
</evidence>
<dbReference type="InterPro" id="IPR000477">
    <property type="entry name" value="RT_dom"/>
</dbReference>
<accession>A0ABQ8TNI8</accession>
<dbReference type="InterPro" id="IPR038606">
    <property type="entry name" value="To_sf"/>
</dbReference>
<gene>
    <name evidence="3" type="ORF">ANN_10255</name>
</gene>
<reference evidence="3 4" key="1">
    <citation type="journal article" date="2022" name="Allergy">
        <title>Genome assembly and annotation of Periplaneta americana reveal a comprehensive cockroach allergen profile.</title>
        <authorList>
            <person name="Wang L."/>
            <person name="Xiong Q."/>
            <person name="Saelim N."/>
            <person name="Wang L."/>
            <person name="Nong W."/>
            <person name="Wan A.T."/>
            <person name="Shi M."/>
            <person name="Liu X."/>
            <person name="Cao Q."/>
            <person name="Hui J.H.L."/>
            <person name="Sookrung N."/>
            <person name="Leung T.F."/>
            <person name="Tungtrongchitr A."/>
            <person name="Tsui S.K.W."/>
        </authorList>
    </citation>
    <scope>NUCLEOTIDE SEQUENCE [LARGE SCALE GENOMIC DNA]</scope>
    <source>
        <strain evidence="3">PWHHKU_190912</strain>
    </source>
</reference>
<organism evidence="3 4">
    <name type="scientific">Periplaneta americana</name>
    <name type="common">American cockroach</name>
    <name type="synonym">Blatta americana</name>
    <dbReference type="NCBI Taxonomy" id="6978"/>
    <lineage>
        <taxon>Eukaryota</taxon>
        <taxon>Metazoa</taxon>
        <taxon>Ecdysozoa</taxon>
        <taxon>Arthropoda</taxon>
        <taxon>Hexapoda</taxon>
        <taxon>Insecta</taxon>
        <taxon>Pterygota</taxon>
        <taxon>Neoptera</taxon>
        <taxon>Polyneoptera</taxon>
        <taxon>Dictyoptera</taxon>
        <taxon>Blattodea</taxon>
        <taxon>Blattoidea</taxon>
        <taxon>Blattidae</taxon>
        <taxon>Blattinae</taxon>
        <taxon>Periplaneta</taxon>
    </lineage>
</organism>
<dbReference type="Pfam" id="PF06585">
    <property type="entry name" value="JHBP"/>
    <property type="match status" value="1"/>
</dbReference>
<dbReference type="PANTHER" id="PTHR47027">
    <property type="entry name" value="REVERSE TRANSCRIPTASE DOMAIN-CONTAINING PROTEIN"/>
    <property type="match status" value="1"/>
</dbReference>
<feature type="region of interest" description="Disordered" evidence="1">
    <location>
        <begin position="142"/>
        <end position="167"/>
    </location>
</feature>
<proteinExistence type="predicted"/>
<dbReference type="Gene3D" id="3.15.10.30">
    <property type="entry name" value="Haemolymph juvenile hormone binding protein"/>
    <property type="match status" value="1"/>
</dbReference>
<sequence length="406" mass="46496">MYDGYGCQVLHNGQLSPFPVTNGVRQGCILSPVIFIMVLDDIMGTTTKDVARSIRWNLTERLEDLDYADDISLLSQCLRKILNIYWPMIISNENLWRLTEEEPIEIQIKRRKLRWIGHTLWKPNEAIERQALEWNPQGARKLYSHSGHPRKLFSESSKKTKRRKTEHLREAADPAALALATKISLKASGKKNQLNLILQSLRTLRPKLWRMCGERGREIIPPRQRTDLNQGRSAILLTVPQLKVLSTYNVSGQILLLPITGTGNINITLVDAKCMVRYDFTIEKINGVDRIQLTSATVHLDPKRMYINSTTSSTVTSVSKRPKAAQPLQLQRGEQKQVGETGMRRRQTDSDQMNKLLDENWKEVFDEITPHIAGSFLEMFIKLANEYSNNDHKENQRVLCLTVSQA</sequence>
<evidence type="ECO:0000259" key="2">
    <source>
        <dbReference type="PROSITE" id="PS50878"/>
    </source>
</evidence>
<feature type="region of interest" description="Disordered" evidence="1">
    <location>
        <begin position="311"/>
        <end position="349"/>
    </location>
</feature>
<dbReference type="Proteomes" id="UP001148838">
    <property type="component" value="Unassembled WGS sequence"/>
</dbReference>
<dbReference type="InterPro" id="IPR010562">
    <property type="entry name" value="Haemolymph_juvenile_hormone-bd"/>
</dbReference>
<evidence type="ECO:0000313" key="3">
    <source>
        <dbReference type="EMBL" id="KAJ4448241.1"/>
    </source>
</evidence>
<dbReference type="EMBL" id="JAJSOF020000005">
    <property type="protein sequence ID" value="KAJ4448241.1"/>
    <property type="molecule type" value="Genomic_DNA"/>
</dbReference>
<keyword evidence="4" id="KW-1185">Reference proteome</keyword>
<dbReference type="Pfam" id="PF00078">
    <property type="entry name" value="RVT_1"/>
    <property type="match status" value="1"/>
</dbReference>
<comment type="caution">
    <text evidence="3">The sequence shown here is derived from an EMBL/GenBank/DDBJ whole genome shotgun (WGS) entry which is preliminary data.</text>
</comment>
<feature type="domain" description="Reverse transcriptase" evidence="2">
    <location>
        <begin position="1"/>
        <end position="120"/>
    </location>
</feature>
<dbReference type="PANTHER" id="PTHR47027:SF25">
    <property type="entry name" value="REVERSE TRANSCRIPTASE DOMAIN-CONTAINING PROTEIN"/>
    <property type="match status" value="1"/>
</dbReference>
<protein>
    <recommendedName>
        <fullName evidence="2">Reverse transcriptase domain-containing protein</fullName>
    </recommendedName>
</protein>
<name>A0ABQ8TNI8_PERAM</name>
<dbReference type="PROSITE" id="PS50878">
    <property type="entry name" value="RT_POL"/>
    <property type="match status" value="1"/>
</dbReference>
<feature type="compositionally biased region" description="Basic and acidic residues" evidence="1">
    <location>
        <begin position="333"/>
        <end position="349"/>
    </location>
</feature>
<evidence type="ECO:0000256" key="1">
    <source>
        <dbReference type="SAM" id="MobiDB-lite"/>
    </source>
</evidence>